<evidence type="ECO:0000313" key="3">
    <source>
        <dbReference type="Proteomes" id="UP000291591"/>
    </source>
</evidence>
<dbReference type="AlphaFoldDB" id="A0A4Q7UV87"/>
<dbReference type="Proteomes" id="UP000291591">
    <property type="component" value="Unassembled WGS sequence"/>
</dbReference>
<evidence type="ECO:0000259" key="1">
    <source>
        <dbReference type="Pfam" id="PF18741"/>
    </source>
</evidence>
<dbReference type="InterPro" id="IPR011335">
    <property type="entry name" value="Restrct_endonuc-II-like"/>
</dbReference>
<dbReference type="Gene3D" id="3.40.960.10">
    <property type="entry name" value="VSR Endonuclease"/>
    <property type="match status" value="1"/>
</dbReference>
<keyword evidence="3" id="KW-1185">Reference proteome</keyword>
<dbReference type="Pfam" id="PF18741">
    <property type="entry name" value="MTES_1575"/>
    <property type="match status" value="1"/>
</dbReference>
<dbReference type="RefSeq" id="WP_130289497.1">
    <property type="nucleotide sequence ID" value="NZ_SHKL01000001.1"/>
</dbReference>
<keyword evidence="2" id="KW-0255">Endonuclease</keyword>
<comment type="caution">
    <text evidence="2">The sequence shown here is derived from an EMBL/GenBank/DDBJ whole genome shotgun (WGS) entry which is preliminary data.</text>
</comment>
<reference evidence="2 3" key="1">
    <citation type="submission" date="2019-02" db="EMBL/GenBank/DDBJ databases">
        <title>Sequencing the genomes of 1000 actinobacteria strains.</title>
        <authorList>
            <person name="Klenk H.-P."/>
        </authorList>
    </citation>
    <scope>NUCLEOTIDE SEQUENCE [LARGE SCALE GENOMIC DNA]</scope>
    <source>
        <strain evidence="2 3">DSM 45779</strain>
    </source>
</reference>
<dbReference type="OrthoDB" id="5243722at2"/>
<name>A0A4Q7UV87_PSEST</name>
<evidence type="ECO:0000313" key="2">
    <source>
        <dbReference type="EMBL" id="RZT84954.1"/>
    </source>
</evidence>
<keyword evidence="2" id="KW-0540">Nuclease</keyword>
<proteinExistence type="predicted"/>
<gene>
    <name evidence="2" type="ORF">EV383_1814</name>
</gene>
<dbReference type="EMBL" id="SHKL01000001">
    <property type="protein sequence ID" value="RZT84954.1"/>
    <property type="molecule type" value="Genomic_DNA"/>
</dbReference>
<protein>
    <submittedName>
        <fullName evidence="2">Very-short-patch-repair endonuclease</fullName>
    </submittedName>
</protein>
<organism evidence="2 3">
    <name type="scientific">Pseudonocardia sediminis</name>
    <dbReference type="NCBI Taxonomy" id="1397368"/>
    <lineage>
        <taxon>Bacteria</taxon>
        <taxon>Bacillati</taxon>
        <taxon>Actinomycetota</taxon>
        <taxon>Actinomycetes</taxon>
        <taxon>Pseudonocardiales</taxon>
        <taxon>Pseudonocardiaceae</taxon>
        <taxon>Pseudonocardia</taxon>
    </lineage>
</organism>
<sequence>MSIEKLLLRQDGVIARSQARECGVSVRTLQRRVAAGEWMDLLPGVSLAGGHPLTDRALVRAAWLWGGPASLVSGTAAAFWHGLLDHAPPRVGLTVPRRATRVATPGVRLRRRDIAPEDRVRCDGIGLTGIDLTVLETAAVIADGPAFLDRALQRRRVGIDGLHRAYCRSAGAHGMRRAGMLLVAAADRADSAIERRLADLLRRAGITGFVLGHPFGDRQIDLAFPDARLAVEVDGWAWHTDTARFRADRRKGNDLMAAGWVLLRFTWHDVMDEPAETVSRVRDALARAA</sequence>
<keyword evidence="2" id="KW-0378">Hydrolase</keyword>
<dbReference type="InterPro" id="IPR049468">
    <property type="entry name" value="Restrct_endonuc-II-like_dom"/>
</dbReference>
<feature type="domain" description="Restriction endonuclease type II-like" evidence="1">
    <location>
        <begin position="195"/>
        <end position="285"/>
    </location>
</feature>
<accession>A0A4Q7UV87</accession>
<dbReference type="SUPFAM" id="SSF52980">
    <property type="entry name" value="Restriction endonuclease-like"/>
    <property type="match status" value="1"/>
</dbReference>
<dbReference type="GO" id="GO:0004519">
    <property type="term" value="F:endonuclease activity"/>
    <property type="evidence" value="ECO:0007669"/>
    <property type="project" value="UniProtKB-KW"/>
</dbReference>